<protein>
    <submittedName>
        <fullName evidence="2">Peptidase inhibitor family I36</fullName>
    </submittedName>
</protein>
<accession>A0A3D9T7H2</accession>
<evidence type="ECO:0000313" key="2">
    <source>
        <dbReference type="EMBL" id="REF00625.1"/>
    </source>
</evidence>
<dbReference type="Gene3D" id="2.60.20.10">
    <property type="entry name" value="Crystallins"/>
    <property type="match status" value="1"/>
</dbReference>
<dbReference type="AlphaFoldDB" id="A0A3D9T7H2"/>
<evidence type="ECO:0000256" key="1">
    <source>
        <dbReference type="SAM" id="MobiDB-lite"/>
    </source>
</evidence>
<dbReference type="EMBL" id="QTTT01000001">
    <property type="protein sequence ID" value="REF00625.1"/>
    <property type="molecule type" value="Genomic_DNA"/>
</dbReference>
<gene>
    <name evidence="2" type="ORF">DFJ69_6181</name>
</gene>
<keyword evidence="3" id="KW-1185">Reference proteome</keyword>
<reference evidence="2 3" key="1">
    <citation type="submission" date="2018-08" db="EMBL/GenBank/DDBJ databases">
        <title>Sequencing the genomes of 1000 actinobacteria strains.</title>
        <authorList>
            <person name="Klenk H.-P."/>
        </authorList>
    </citation>
    <scope>NUCLEOTIDE SEQUENCE [LARGE SCALE GENOMIC DNA]</scope>
    <source>
        <strain evidence="2 3">DSM 43927</strain>
    </source>
</reference>
<comment type="caution">
    <text evidence="2">The sequence shown here is derived from an EMBL/GenBank/DDBJ whole genome shotgun (WGS) entry which is preliminary data.</text>
</comment>
<dbReference type="Proteomes" id="UP000256661">
    <property type="component" value="Unassembled WGS sequence"/>
</dbReference>
<evidence type="ECO:0000313" key="3">
    <source>
        <dbReference type="Proteomes" id="UP000256661"/>
    </source>
</evidence>
<proteinExistence type="predicted"/>
<organism evidence="2 3">
    <name type="scientific">Thermomonospora umbrina</name>
    <dbReference type="NCBI Taxonomy" id="111806"/>
    <lineage>
        <taxon>Bacteria</taxon>
        <taxon>Bacillati</taxon>
        <taxon>Actinomycetota</taxon>
        <taxon>Actinomycetes</taxon>
        <taxon>Streptosporangiales</taxon>
        <taxon>Thermomonosporaceae</taxon>
        <taxon>Thermomonospora</taxon>
    </lineage>
</organism>
<dbReference type="Pfam" id="PF03995">
    <property type="entry name" value="Inhibitor_I36"/>
    <property type="match status" value="1"/>
</dbReference>
<sequence>MHVVRTLSDCVNGWLCVWEWPEYSGAARSFRGTGVYNLGDIGWRDRISSIWNRTNVTVVTFDSRTYPVRDRVLYVDPSEAYRDLSHEPHDGGGSWNNKIDKIGI</sequence>
<feature type="region of interest" description="Disordered" evidence="1">
    <location>
        <begin position="84"/>
        <end position="104"/>
    </location>
</feature>
<name>A0A3D9T7H2_9ACTN</name>